<dbReference type="Proteomes" id="UP000030341">
    <property type="component" value="Chromosome 2"/>
</dbReference>
<sequence>MKSTLNAITLCILSLPSSFALANGEMEVITVRAQANQFDISTQQATASVSLPDVSDWLLSVPGANANKNGQISGIAQYRGYYGDQVAVAIDGVKQIGAGPNAMDAPLSYASPLLIESVDVYRGIAPVSSALDSMGGVVKVNQKRAADIENNERNLALNGAYLNNFDGYNVSAVAGAGFESFAVNSYVAIQNADDYQDGEGREVKSSQIERVQYGVDAAYRNTQSSLGLIWQRTDTKPTGTVALPMDIDYVESDRVKLDYQTNINEISVDAFVAYHQAEHGMDNFSQRLNNNGQKHRYNTTDVENLSYFAAAKFDHWQFGLEGYVSEHGSRITNPNNAMFYVENFNHVEDNRHSLFAEWQAKVNKLRHLVGARIKYNDADAGIVSSSMAMMNPNIKALQEQFNNADRSVSDTTVDISYSGKLQHAEHYASELSFGFKQRAASYQQRYLWLPMQATGGLADGKTYIGNINLNPETAYQVNLSWQYQVDSFSISPQIFYHQIDDYIQGTPSQNMPANMVGNMMAGQAPLQFNNIDAYLYGGDVNMAWRLNNAWHFTSVVSYVKGKRDDIKDDLYRIAPLNGRITAFYRQGDWQSLLTVSAYAKQTNVSELNNEKESAGYATLDWQLDYDVNSQLRLNVGISNLLDKAYSPHLNGKNRAMGSDINVGEGVPEVGRNAFVGFNYSL</sequence>
<dbReference type="SUPFAM" id="SSF56935">
    <property type="entry name" value="Porins"/>
    <property type="match status" value="1"/>
</dbReference>
<feature type="signal peptide" evidence="10">
    <location>
        <begin position="1"/>
        <end position="22"/>
    </location>
</feature>
<feature type="chain" id="PRO_5002039214" description="TonB-dependent receptor" evidence="10">
    <location>
        <begin position="23"/>
        <end position="681"/>
    </location>
</feature>
<dbReference type="OrthoDB" id="5332150at2"/>
<keyword evidence="6 8" id="KW-0472">Membrane</keyword>
<evidence type="ECO:0000313" key="13">
    <source>
        <dbReference type="EMBL" id="AIY66541.1"/>
    </source>
</evidence>
<protein>
    <recommendedName>
        <fullName evidence="15">TonB-dependent receptor</fullName>
    </recommendedName>
</protein>
<keyword evidence="4 8" id="KW-0812">Transmembrane</keyword>
<dbReference type="HOGENOM" id="CLU_014873_0_0_6"/>
<comment type="subcellular location">
    <subcellularLocation>
        <location evidence="1 8">Cell outer membrane</location>
        <topology evidence="1 8">Multi-pass membrane protein</topology>
    </subcellularLocation>
</comment>
<keyword evidence="10" id="KW-0732">Signal</keyword>
<dbReference type="InterPro" id="IPR000531">
    <property type="entry name" value="Beta-barrel_TonB"/>
</dbReference>
<evidence type="ECO:0000256" key="6">
    <source>
        <dbReference type="ARBA" id="ARBA00023136"/>
    </source>
</evidence>
<evidence type="ECO:0000259" key="11">
    <source>
        <dbReference type="Pfam" id="PF00593"/>
    </source>
</evidence>
<evidence type="ECO:0000256" key="3">
    <source>
        <dbReference type="ARBA" id="ARBA00022452"/>
    </source>
</evidence>
<dbReference type="Pfam" id="PF07715">
    <property type="entry name" value="Plug"/>
    <property type="match status" value="1"/>
</dbReference>
<evidence type="ECO:0000256" key="8">
    <source>
        <dbReference type="PROSITE-ProRule" id="PRU01360"/>
    </source>
</evidence>
<dbReference type="EMBL" id="CP009889">
    <property type="protein sequence ID" value="AIY66541.1"/>
    <property type="molecule type" value="Genomic_DNA"/>
</dbReference>
<dbReference type="InterPro" id="IPR039426">
    <property type="entry name" value="TonB-dep_rcpt-like"/>
</dbReference>
<evidence type="ECO:0000256" key="4">
    <source>
        <dbReference type="ARBA" id="ARBA00022692"/>
    </source>
</evidence>
<gene>
    <name evidence="13" type="ORF">OM33_15455</name>
</gene>
<keyword evidence="7 8" id="KW-0998">Cell outer membrane</keyword>
<dbReference type="GO" id="GO:0015344">
    <property type="term" value="F:siderophore uptake transmembrane transporter activity"/>
    <property type="evidence" value="ECO:0007669"/>
    <property type="project" value="TreeGrafter"/>
</dbReference>
<feature type="domain" description="TonB-dependent receptor-like beta-barrel" evidence="11">
    <location>
        <begin position="211"/>
        <end position="640"/>
    </location>
</feature>
<dbReference type="InterPro" id="IPR037066">
    <property type="entry name" value="Plug_dom_sf"/>
</dbReference>
<dbReference type="eggNOG" id="COG4771">
    <property type="taxonomic scope" value="Bacteria"/>
</dbReference>
<dbReference type="RefSeq" id="WP_040134839.1">
    <property type="nucleotide sequence ID" value="NZ_CP009889.1"/>
</dbReference>
<keyword evidence="2 8" id="KW-0813">Transport</keyword>
<dbReference type="PANTHER" id="PTHR30069">
    <property type="entry name" value="TONB-DEPENDENT OUTER MEMBRANE RECEPTOR"/>
    <property type="match status" value="1"/>
</dbReference>
<proteinExistence type="inferred from homology"/>
<reference evidence="13 14" key="1">
    <citation type="submission" date="2014-11" db="EMBL/GenBank/DDBJ databases">
        <title>Complete Genome Sequence of Pseudoalteromonas sp. Strain OCN003 Isolated from Kaneohe Bay, Oahu, Hawaii.</title>
        <authorList>
            <person name="Beurmann S."/>
            <person name="Videau P."/>
            <person name="Ushijima B."/>
            <person name="Smith A.M."/>
            <person name="Aeby G.S."/>
            <person name="Callahan S.M."/>
            <person name="Belcaid M."/>
        </authorList>
    </citation>
    <scope>NUCLEOTIDE SEQUENCE [LARGE SCALE GENOMIC DNA]</scope>
    <source>
        <strain evidence="13 14">OCN003</strain>
    </source>
</reference>
<dbReference type="AlphaFoldDB" id="A0A0A7EKE6"/>
<dbReference type="KEGG" id="pseo:OM33_15455"/>
<dbReference type="InterPro" id="IPR012910">
    <property type="entry name" value="Plug_dom"/>
</dbReference>
<evidence type="ECO:0000256" key="9">
    <source>
        <dbReference type="RuleBase" id="RU003357"/>
    </source>
</evidence>
<organism evidence="13 14">
    <name type="scientific">Pseudoalteromonas piratica</name>
    <dbReference type="NCBI Taxonomy" id="1348114"/>
    <lineage>
        <taxon>Bacteria</taxon>
        <taxon>Pseudomonadati</taxon>
        <taxon>Pseudomonadota</taxon>
        <taxon>Gammaproteobacteria</taxon>
        <taxon>Alteromonadales</taxon>
        <taxon>Pseudoalteromonadaceae</taxon>
        <taxon>Pseudoalteromonas</taxon>
    </lineage>
</organism>
<dbReference type="InterPro" id="IPR036942">
    <property type="entry name" value="Beta-barrel_TonB_sf"/>
</dbReference>
<evidence type="ECO:0000259" key="12">
    <source>
        <dbReference type="Pfam" id="PF07715"/>
    </source>
</evidence>
<evidence type="ECO:0008006" key="15">
    <source>
        <dbReference type="Google" id="ProtNLM"/>
    </source>
</evidence>
<dbReference type="GO" id="GO:0009279">
    <property type="term" value="C:cell outer membrane"/>
    <property type="evidence" value="ECO:0007669"/>
    <property type="project" value="UniProtKB-SubCell"/>
</dbReference>
<dbReference type="PANTHER" id="PTHR30069:SF49">
    <property type="entry name" value="OUTER MEMBRANE PROTEIN C"/>
    <property type="match status" value="1"/>
</dbReference>
<evidence type="ECO:0000256" key="5">
    <source>
        <dbReference type="ARBA" id="ARBA00023077"/>
    </source>
</evidence>
<keyword evidence="5 9" id="KW-0798">TonB box</keyword>
<evidence type="ECO:0000256" key="2">
    <source>
        <dbReference type="ARBA" id="ARBA00022448"/>
    </source>
</evidence>
<evidence type="ECO:0000256" key="10">
    <source>
        <dbReference type="SAM" id="SignalP"/>
    </source>
</evidence>
<feature type="domain" description="TonB-dependent receptor plug" evidence="12">
    <location>
        <begin position="40"/>
        <end position="137"/>
    </location>
</feature>
<dbReference type="Gene3D" id="2.170.130.10">
    <property type="entry name" value="TonB-dependent receptor, plug domain"/>
    <property type="match status" value="1"/>
</dbReference>
<dbReference type="Pfam" id="PF00593">
    <property type="entry name" value="TonB_dep_Rec_b-barrel"/>
    <property type="match status" value="1"/>
</dbReference>
<evidence type="ECO:0000256" key="7">
    <source>
        <dbReference type="ARBA" id="ARBA00023237"/>
    </source>
</evidence>
<dbReference type="PROSITE" id="PS52016">
    <property type="entry name" value="TONB_DEPENDENT_REC_3"/>
    <property type="match status" value="1"/>
</dbReference>
<name>A0A0A7EKE6_9GAMM</name>
<dbReference type="Gene3D" id="2.40.170.20">
    <property type="entry name" value="TonB-dependent receptor, beta-barrel domain"/>
    <property type="match status" value="1"/>
</dbReference>
<dbReference type="GO" id="GO:0044718">
    <property type="term" value="P:siderophore transmembrane transport"/>
    <property type="evidence" value="ECO:0007669"/>
    <property type="project" value="TreeGrafter"/>
</dbReference>
<keyword evidence="3 8" id="KW-1134">Transmembrane beta strand</keyword>
<comment type="similarity">
    <text evidence="8 9">Belongs to the TonB-dependent receptor family.</text>
</comment>
<keyword evidence="14" id="KW-1185">Reference proteome</keyword>
<dbReference type="STRING" id="1348114.OM33_15455"/>
<accession>A0A0A7EKE6</accession>
<evidence type="ECO:0000256" key="1">
    <source>
        <dbReference type="ARBA" id="ARBA00004571"/>
    </source>
</evidence>
<evidence type="ECO:0000313" key="14">
    <source>
        <dbReference type="Proteomes" id="UP000030341"/>
    </source>
</evidence>